<dbReference type="GO" id="GO:0004749">
    <property type="term" value="F:ribose phosphate diphosphokinase activity"/>
    <property type="evidence" value="ECO:0007669"/>
    <property type="project" value="UniProtKB-EC"/>
</dbReference>
<keyword evidence="5" id="KW-0545">Nucleotide biosynthesis</keyword>
<evidence type="ECO:0000313" key="14">
    <source>
        <dbReference type="Proteomes" id="UP000673552"/>
    </source>
</evidence>
<evidence type="ECO:0000256" key="3">
    <source>
        <dbReference type="ARBA" id="ARBA00022679"/>
    </source>
</evidence>
<dbReference type="PANTHER" id="PTHR10210:SF113">
    <property type="entry name" value="SYNTHETASE, PUTATIVE-RELATED"/>
    <property type="match status" value="1"/>
</dbReference>
<comment type="catalytic activity">
    <reaction evidence="10">
        <text>D-ribose 5-phosphate + ATP = 5-phospho-alpha-D-ribose 1-diphosphate + AMP + H(+)</text>
        <dbReference type="Rhea" id="RHEA:15609"/>
        <dbReference type="ChEBI" id="CHEBI:15378"/>
        <dbReference type="ChEBI" id="CHEBI:30616"/>
        <dbReference type="ChEBI" id="CHEBI:58017"/>
        <dbReference type="ChEBI" id="CHEBI:78346"/>
        <dbReference type="ChEBI" id="CHEBI:456215"/>
        <dbReference type="EC" id="2.7.6.1"/>
    </reaction>
</comment>
<dbReference type="AlphaFoldDB" id="A0A836GIA9"/>
<dbReference type="OrthoDB" id="413572at2759"/>
<comment type="similarity">
    <text evidence="1">Belongs to the ribose-phosphate pyrophosphokinase family.</text>
</comment>
<evidence type="ECO:0000256" key="2">
    <source>
        <dbReference type="ARBA" id="ARBA00013247"/>
    </source>
</evidence>
<reference evidence="13 14" key="1">
    <citation type="submission" date="2021-03" db="EMBL/GenBank/DDBJ databases">
        <title>Leishmania (Mundinia) martiniquensis Genome sequencing and assembly.</title>
        <authorList>
            <person name="Almutairi H."/>
            <person name="Gatherer D."/>
        </authorList>
    </citation>
    <scope>NUCLEOTIDE SEQUENCE [LARGE SCALE GENOMIC DNA]</scope>
    <source>
        <strain evidence="13">LSCM1</strain>
    </source>
</reference>
<comment type="caution">
    <text evidence="13">The sequence shown here is derived from an EMBL/GenBank/DDBJ whole genome shotgun (WGS) entry which is preliminary data.</text>
</comment>
<dbReference type="GeneID" id="92510732"/>
<feature type="domain" description="Ribose-phosphate pyrophosphokinase N-terminal" evidence="12">
    <location>
        <begin position="13"/>
        <end position="133"/>
    </location>
</feature>
<dbReference type="CDD" id="cd06223">
    <property type="entry name" value="PRTases_typeI"/>
    <property type="match status" value="1"/>
</dbReference>
<proteinExistence type="inferred from homology"/>
<dbReference type="GO" id="GO:0016301">
    <property type="term" value="F:kinase activity"/>
    <property type="evidence" value="ECO:0007669"/>
    <property type="project" value="UniProtKB-KW"/>
</dbReference>
<keyword evidence="3" id="KW-0808">Transferase</keyword>
<evidence type="ECO:0000256" key="4">
    <source>
        <dbReference type="ARBA" id="ARBA00022723"/>
    </source>
</evidence>
<dbReference type="InterPro" id="IPR029057">
    <property type="entry name" value="PRTase-like"/>
</dbReference>
<keyword evidence="9" id="KW-0460">Magnesium</keyword>
<dbReference type="Pfam" id="PF14572">
    <property type="entry name" value="Pribosyl_synth"/>
    <property type="match status" value="1"/>
</dbReference>
<evidence type="ECO:0000256" key="7">
    <source>
        <dbReference type="ARBA" id="ARBA00022777"/>
    </source>
</evidence>
<dbReference type="InterPro" id="IPR000836">
    <property type="entry name" value="PRTase_dom"/>
</dbReference>
<feature type="region of interest" description="Disordered" evidence="11">
    <location>
        <begin position="327"/>
        <end position="359"/>
    </location>
</feature>
<keyword evidence="8" id="KW-0067">ATP-binding</keyword>
<evidence type="ECO:0000259" key="12">
    <source>
        <dbReference type="Pfam" id="PF13793"/>
    </source>
</evidence>
<evidence type="ECO:0000256" key="1">
    <source>
        <dbReference type="ARBA" id="ARBA00006478"/>
    </source>
</evidence>
<dbReference type="SUPFAM" id="SSF53271">
    <property type="entry name" value="PRTase-like"/>
    <property type="match status" value="1"/>
</dbReference>
<dbReference type="Gene3D" id="3.40.50.2020">
    <property type="match status" value="2"/>
</dbReference>
<dbReference type="SMART" id="SM01400">
    <property type="entry name" value="Pribosyltran_N"/>
    <property type="match status" value="1"/>
</dbReference>
<keyword evidence="6" id="KW-0547">Nucleotide-binding</keyword>
<evidence type="ECO:0000256" key="5">
    <source>
        <dbReference type="ARBA" id="ARBA00022727"/>
    </source>
</evidence>
<dbReference type="GO" id="GO:0005524">
    <property type="term" value="F:ATP binding"/>
    <property type="evidence" value="ECO:0007669"/>
    <property type="project" value="UniProtKB-KW"/>
</dbReference>
<dbReference type="EC" id="2.7.6.1" evidence="2"/>
<organism evidence="13 14">
    <name type="scientific">Leishmania martiniquensis</name>
    <dbReference type="NCBI Taxonomy" id="1580590"/>
    <lineage>
        <taxon>Eukaryota</taxon>
        <taxon>Discoba</taxon>
        <taxon>Euglenozoa</taxon>
        <taxon>Kinetoplastea</taxon>
        <taxon>Metakinetoplastina</taxon>
        <taxon>Trypanosomatida</taxon>
        <taxon>Trypanosomatidae</taxon>
        <taxon>Leishmaniinae</taxon>
        <taxon>Leishmania</taxon>
    </lineage>
</organism>
<dbReference type="RefSeq" id="XP_067174325.1">
    <property type="nucleotide sequence ID" value="XM_067318220.1"/>
</dbReference>
<keyword evidence="14" id="KW-1185">Reference proteome</keyword>
<gene>
    <name evidence="13" type="ORF">LSCM1_00572</name>
</gene>
<dbReference type="PANTHER" id="PTHR10210">
    <property type="entry name" value="RIBOSE-PHOSPHATE DIPHOSPHOKINASE FAMILY MEMBER"/>
    <property type="match status" value="1"/>
</dbReference>
<evidence type="ECO:0000256" key="10">
    <source>
        <dbReference type="ARBA" id="ARBA00049535"/>
    </source>
</evidence>
<sequence length="359" mass="39269">MMESCNSRNGSLRVVHGNANPKLAEDVCRYLNIPVTASRVGSFANGETIVKILESIRGDDIFVIQPTCGNSTGTNVNQAVMELLLIIHTLKLSSARRVIAVIPHYGYARQDRKHTGRVPISASAVARMVTEMGVNGVVTMDLHCGQIQGFFHGCPVADLSPSSEFAEYVKQKKFNPSNLVVVAPDAGAVNRARRMGDRIGASRIVTILKRRVVANQVESMQLVGEVDGCVCIIVDDMIDTAGTLCKAAEVLKEYGAKEVHAYATHGIFTDPACERLTQCAALVEVVVTDSIPQEESTQKCKKIKVISIAKLLADAIYRMHSEESLETVGQPEHFMPKHEDDLQPLESLVEEDEWARVNE</sequence>
<evidence type="ECO:0000256" key="9">
    <source>
        <dbReference type="ARBA" id="ARBA00022842"/>
    </source>
</evidence>
<dbReference type="InterPro" id="IPR029099">
    <property type="entry name" value="Pribosyltran_N"/>
</dbReference>
<dbReference type="GO" id="GO:0000287">
    <property type="term" value="F:magnesium ion binding"/>
    <property type="evidence" value="ECO:0007669"/>
    <property type="project" value="InterPro"/>
</dbReference>
<evidence type="ECO:0000313" key="13">
    <source>
        <dbReference type="EMBL" id="KAG5464388.1"/>
    </source>
</evidence>
<name>A0A836GIA9_9TRYP</name>
<accession>A0A836GIA9</accession>
<keyword evidence="4" id="KW-0479">Metal-binding</keyword>
<dbReference type="EMBL" id="JAFEUZ010000036">
    <property type="protein sequence ID" value="KAG5464388.1"/>
    <property type="molecule type" value="Genomic_DNA"/>
</dbReference>
<evidence type="ECO:0000256" key="8">
    <source>
        <dbReference type="ARBA" id="ARBA00022840"/>
    </source>
</evidence>
<dbReference type="NCBIfam" id="NF002320">
    <property type="entry name" value="PRK01259.1"/>
    <property type="match status" value="1"/>
</dbReference>
<dbReference type="InterPro" id="IPR005946">
    <property type="entry name" value="Rib-P_diPkinase"/>
</dbReference>
<dbReference type="KEGG" id="lmat:92510732"/>
<dbReference type="FunFam" id="3.40.50.2020:FF:000002">
    <property type="entry name" value="Ribose-phosphate pyrophosphokinase"/>
    <property type="match status" value="1"/>
</dbReference>
<keyword evidence="7" id="KW-0418">Kinase</keyword>
<evidence type="ECO:0000256" key="6">
    <source>
        <dbReference type="ARBA" id="ARBA00022741"/>
    </source>
</evidence>
<protein>
    <recommendedName>
        <fullName evidence="2">ribose-phosphate diphosphokinase</fullName>
        <ecNumber evidence="2">2.7.6.1</ecNumber>
    </recommendedName>
</protein>
<dbReference type="GO" id="GO:0006015">
    <property type="term" value="P:5-phosphoribose 1-diphosphate biosynthetic process"/>
    <property type="evidence" value="ECO:0007669"/>
    <property type="project" value="TreeGrafter"/>
</dbReference>
<dbReference type="GO" id="GO:0006164">
    <property type="term" value="P:purine nucleotide biosynthetic process"/>
    <property type="evidence" value="ECO:0007669"/>
    <property type="project" value="TreeGrafter"/>
</dbReference>
<dbReference type="NCBIfam" id="TIGR01251">
    <property type="entry name" value="ribP_PPkin"/>
    <property type="match status" value="1"/>
</dbReference>
<dbReference type="GO" id="GO:0005737">
    <property type="term" value="C:cytoplasm"/>
    <property type="evidence" value="ECO:0007669"/>
    <property type="project" value="TreeGrafter"/>
</dbReference>
<dbReference type="Pfam" id="PF13793">
    <property type="entry name" value="Pribosyltran_N"/>
    <property type="match status" value="1"/>
</dbReference>
<dbReference type="GO" id="GO:0002189">
    <property type="term" value="C:ribose phosphate diphosphokinase complex"/>
    <property type="evidence" value="ECO:0007669"/>
    <property type="project" value="TreeGrafter"/>
</dbReference>
<evidence type="ECO:0000256" key="11">
    <source>
        <dbReference type="SAM" id="MobiDB-lite"/>
    </source>
</evidence>
<dbReference type="Proteomes" id="UP000673552">
    <property type="component" value="Chromosome 36"/>
</dbReference>